<sequence length="142" mass="16202">MNAKAEKFKAYYDEHDPKAFTAEEVKDDPMHMVVFRSSIVVKGQHLPLFVLADDSIYSITRVIIAGQAVNDDNRAKIVDFLNLCNQQYKISKFFVAQDGTIVLDCCIAATDEQFDPAMIYVLIRDAVFQCLNDHFTEIMEKI</sequence>
<dbReference type="Pfam" id="PF10722">
    <property type="entry name" value="YbjN"/>
    <property type="match status" value="1"/>
</dbReference>
<protein>
    <submittedName>
        <fullName evidence="1">YbjN domain-containing protein</fullName>
    </submittedName>
</protein>
<proteinExistence type="predicted"/>
<comment type="caution">
    <text evidence="1">The sequence shown here is derived from an EMBL/GenBank/DDBJ whole genome shotgun (WGS) entry which is preliminary data.</text>
</comment>
<dbReference type="RefSeq" id="WP_186502882.1">
    <property type="nucleotide sequence ID" value="NZ_JACOGK010000013.1"/>
</dbReference>
<organism evidence="1 2">
    <name type="scientific">Megasphaera hominis</name>
    <dbReference type="NCBI Taxonomy" id="159836"/>
    <lineage>
        <taxon>Bacteria</taxon>
        <taxon>Bacillati</taxon>
        <taxon>Bacillota</taxon>
        <taxon>Negativicutes</taxon>
        <taxon>Veillonellales</taxon>
        <taxon>Veillonellaceae</taxon>
        <taxon>Megasphaera</taxon>
    </lineage>
</organism>
<evidence type="ECO:0000313" key="1">
    <source>
        <dbReference type="EMBL" id="MBC3536727.1"/>
    </source>
</evidence>
<evidence type="ECO:0000313" key="2">
    <source>
        <dbReference type="Proteomes" id="UP000606870"/>
    </source>
</evidence>
<dbReference type="EMBL" id="JACOGK010000013">
    <property type="protein sequence ID" value="MBC3536727.1"/>
    <property type="molecule type" value="Genomic_DNA"/>
</dbReference>
<dbReference type="InterPro" id="IPR019660">
    <property type="entry name" value="Put_sensory_transdc_reg_YbjN"/>
</dbReference>
<name>A0ABR6VHE8_9FIRM</name>
<gene>
    <name evidence="1" type="ORF">H8J70_05630</name>
</gene>
<dbReference type="Proteomes" id="UP000606870">
    <property type="component" value="Unassembled WGS sequence"/>
</dbReference>
<accession>A0ABR6VHE8</accession>
<keyword evidence="2" id="KW-1185">Reference proteome</keyword>
<reference evidence="1 2" key="1">
    <citation type="submission" date="2020-08" db="EMBL/GenBank/DDBJ databases">
        <authorList>
            <person name="Liu C."/>
            <person name="Sun Q."/>
        </authorList>
    </citation>
    <scope>NUCLEOTIDE SEQUENCE [LARGE SCALE GENOMIC DNA]</scope>
    <source>
        <strain evidence="1 2">NSJ-59</strain>
    </source>
</reference>